<keyword evidence="2" id="KW-1185">Reference proteome</keyword>
<proteinExistence type="predicted"/>
<accession>A0A366XSJ1</accession>
<dbReference type="Proteomes" id="UP000253314">
    <property type="component" value="Unassembled WGS sequence"/>
</dbReference>
<dbReference type="SUPFAM" id="SSF56059">
    <property type="entry name" value="Glutathione synthetase ATP-binding domain-like"/>
    <property type="match status" value="1"/>
</dbReference>
<dbReference type="EMBL" id="QOCW01000011">
    <property type="protein sequence ID" value="RBW69350.1"/>
    <property type="molecule type" value="Genomic_DNA"/>
</dbReference>
<dbReference type="OrthoDB" id="7869153at2"/>
<comment type="caution">
    <text evidence="1">The sequence shown here is derived from an EMBL/GenBank/DDBJ whole genome shotgun (WGS) entry which is preliminary data.</text>
</comment>
<evidence type="ECO:0000313" key="2">
    <source>
        <dbReference type="Proteomes" id="UP000253314"/>
    </source>
</evidence>
<reference evidence="1 2" key="1">
    <citation type="submission" date="2018-07" db="EMBL/GenBank/DDBJ databases">
        <title>Lottiidibacillus patelloidae gen. nov., sp. nov., isolated from the intestinal tract of a marine limpet and the reclassification of B. taeanensis BH030017T, B. algicola KMM 3737T and B. hwajinpoensis SW-72T as genus Lottiidibacillus.</title>
        <authorList>
            <person name="Liu R."/>
            <person name="Huang Z."/>
        </authorList>
    </citation>
    <scope>NUCLEOTIDE SEQUENCE [LARGE SCALE GENOMIC DNA]</scope>
    <source>
        <strain evidence="1 2">BH030017</strain>
    </source>
</reference>
<dbReference type="AlphaFoldDB" id="A0A366XSJ1"/>
<sequence length="355" mass="41734">MPSNSLGIIVLRSDQEKAYFNEMGDAADEYGMNLYTFLPEAIDLKEKIITGKRYDQSKQTWINERFPIPTFIYDRCFYSTRHLYKRNYPIVQWLKNEAVFLGHGLPNKWAVYQSLKKSPFISYMLPLTVRIKNPKEVVNLLNLKHKIVLKPESGSQGKGIFFFWYKDRIPVCQTHINGCIQTHTFQSLKEFQEWLKKRLSKTKYIAQDFLSLLNEKQQPFDIRILIQKNENGQWVERGRGLRVGKKGSLISNIHNGGIIHKFEHWFYSLPFWKQAKVHQQIENIKTFVPSLLEKKFGPLFEVGIDIGVDEQGHVWLLEVNSKPGHQVVLQTNLKIKPVIYRAPLAYCRYLWKLRS</sequence>
<gene>
    <name evidence="1" type="ORF">DS031_11990</name>
</gene>
<name>A0A366XSJ1_9BACI</name>
<dbReference type="Gene3D" id="3.30.470.20">
    <property type="entry name" value="ATP-grasp fold, B domain"/>
    <property type="match status" value="1"/>
</dbReference>
<dbReference type="Pfam" id="PF14398">
    <property type="entry name" value="ATPgrasp_YheCD"/>
    <property type="match status" value="1"/>
</dbReference>
<dbReference type="RefSeq" id="WP_113806322.1">
    <property type="nucleotide sequence ID" value="NZ_QOCW01000011.1"/>
</dbReference>
<protein>
    <submittedName>
        <fullName evidence="1">YheC/YheD family protein</fullName>
    </submittedName>
</protein>
<evidence type="ECO:0000313" key="1">
    <source>
        <dbReference type="EMBL" id="RBW69350.1"/>
    </source>
</evidence>
<dbReference type="InterPro" id="IPR026838">
    <property type="entry name" value="YheC/D"/>
</dbReference>
<organism evidence="1 2">
    <name type="scientific">Bacillus taeanensis</name>
    <dbReference type="NCBI Taxonomy" id="273032"/>
    <lineage>
        <taxon>Bacteria</taxon>
        <taxon>Bacillati</taxon>
        <taxon>Bacillota</taxon>
        <taxon>Bacilli</taxon>
        <taxon>Bacillales</taxon>
        <taxon>Bacillaceae</taxon>
        <taxon>Bacillus</taxon>
    </lineage>
</organism>